<evidence type="ECO:0000313" key="2">
    <source>
        <dbReference type="EMBL" id="MBS6098687.1"/>
    </source>
</evidence>
<feature type="non-terminal residue" evidence="2">
    <location>
        <position position="1"/>
    </location>
</feature>
<dbReference type="Proteomes" id="UP000703822">
    <property type="component" value="Unassembled WGS sequence"/>
</dbReference>
<feature type="region of interest" description="Disordered" evidence="1">
    <location>
        <begin position="123"/>
        <end position="144"/>
    </location>
</feature>
<protein>
    <submittedName>
        <fullName evidence="2">Peptide ABC transporter ATP-binding protein</fullName>
    </submittedName>
</protein>
<accession>A0A943LT48</accession>
<dbReference type="GO" id="GO:0005524">
    <property type="term" value="F:ATP binding"/>
    <property type="evidence" value="ECO:0007669"/>
    <property type="project" value="UniProtKB-KW"/>
</dbReference>
<evidence type="ECO:0000256" key="1">
    <source>
        <dbReference type="SAM" id="MobiDB-lite"/>
    </source>
</evidence>
<reference evidence="2" key="1">
    <citation type="submission" date="2021-05" db="EMBL/GenBank/DDBJ databases">
        <title>Infant gut strain persistence is associated with maternal origin, phylogeny, and functional potential including surface adhesion and iron acquisition.</title>
        <authorList>
            <person name="Lou Y.C."/>
        </authorList>
    </citation>
    <scope>NUCLEOTIDE SEQUENCE</scope>
    <source>
        <strain evidence="2">L3_122_031G1_dasL3_122_031G1_maxbin2.maxbin.025s ta_sub</strain>
    </source>
</reference>
<gene>
    <name evidence="2" type="ORF">KH901_09710</name>
</gene>
<comment type="caution">
    <text evidence="2">The sequence shown here is derived from an EMBL/GenBank/DDBJ whole genome shotgun (WGS) entry which is preliminary data.</text>
</comment>
<dbReference type="AlphaFoldDB" id="A0A943LT48"/>
<name>A0A943LT48_STRVE</name>
<dbReference type="EMBL" id="JAHAGS010000359">
    <property type="protein sequence ID" value="MBS6098687.1"/>
    <property type="molecule type" value="Genomic_DNA"/>
</dbReference>
<proteinExistence type="predicted"/>
<organism evidence="2 3">
    <name type="scientific">Streptococcus vestibularis</name>
    <dbReference type="NCBI Taxonomy" id="1343"/>
    <lineage>
        <taxon>Bacteria</taxon>
        <taxon>Bacillati</taxon>
        <taxon>Bacillota</taxon>
        <taxon>Bacilli</taxon>
        <taxon>Lactobacillales</taxon>
        <taxon>Streptococcaceae</taxon>
        <taxon>Streptococcus</taxon>
    </lineage>
</organism>
<keyword evidence="2" id="KW-0067">ATP-binding</keyword>
<sequence>DIFKTTSSENTKTFMGYDDPNNAAAAQVGLKDYDALLDSAASETTDLNVRYDRYAQAQAWLEDSSLIIPLTVGNGAAPVISRLTPFTGASMQVGDKNSSDYFKYVKPQEKVVTKKEYEQSREKWLKEKKASNEKAQKDLEKHVK</sequence>
<dbReference type="SUPFAM" id="SSF53850">
    <property type="entry name" value="Periplasmic binding protein-like II"/>
    <property type="match status" value="1"/>
</dbReference>
<evidence type="ECO:0000313" key="3">
    <source>
        <dbReference type="Proteomes" id="UP000703822"/>
    </source>
</evidence>
<keyword evidence="2" id="KW-0547">Nucleotide-binding</keyword>
<dbReference type="Gene3D" id="3.10.105.10">
    <property type="entry name" value="Dipeptide-binding Protein, Domain 3"/>
    <property type="match status" value="1"/>
</dbReference>